<evidence type="ECO:0000256" key="1">
    <source>
        <dbReference type="SAM" id="MobiDB-lite"/>
    </source>
</evidence>
<evidence type="ECO:0000313" key="3">
    <source>
        <dbReference type="Proteomes" id="UP000654075"/>
    </source>
</evidence>
<evidence type="ECO:0000313" key="2">
    <source>
        <dbReference type="EMBL" id="CAE8593407.1"/>
    </source>
</evidence>
<dbReference type="AlphaFoldDB" id="A0A813E731"/>
<feature type="region of interest" description="Disordered" evidence="1">
    <location>
        <begin position="201"/>
        <end position="262"/>
    </location>
</feature>
<feature type="compositionally biased region" description="Polar residues" evidence="1">
    <location>
        <begin position="246"/>
        <end position="256"/>
    </location>
</feature>
<dbReference type="EMBL" id="CAJNNV010006314">
    <property type="protein sequence ID" value="CAE8593407.1"/>
    <property type="molecule type" value="Genomic_DNA"/>
</dbReference>
<dbReference type="Proteomes" id="UP000654075">
    <property type="component" value="Unassembled WGS sequence"/>
</dbReference>
<gene>
    <name evidence="2" type="ORF">PGLA1383_LOCUS12002</name>
</gene>
<protein>
    <submittedName>
        <fullName evidence="2">Uncharacterized protein</fullName>
    </submittedName>
</protein>
<keyword evidence="3" id="KW-1185">Reference proteome</keyword>
<name>A0A813E731_POLGL</name>
<dbReference type="OrthoDB" id="415660at2759"/>
<organism evidence="2 3">
    <name type="scientific">Polarella glacialis</name>
    <name type="common">Dinoflagellate</name>
    <dbReference type="NCBI Taxonomy" id="89957"/>
    <lineage>
        <taxon>Eukaryota</taxon>
        <taxon>Sar</taxon>
        <taxon>Alveolata</taxon>
        <taxon>Dinophyceae</taxon>
        <taxon>Suessiales</taxon>
        <taxon>Suessiaceae</taxon>
        <taxon>Polarella</taxon>
    </lineage>
</organism>
<accession>A0A813E731</accession>
<reference evidence="2" key="1">
    <citation type="submission" date="2021-02" db="EMBL/GenBank/DDBJ databases">
        <authorList>
            <person name="Dougan E. K."/>
            <person name="Rhodes N."/>
            <person name="Thang M."/>
            <person name="Chan C."/>
        </authorList>
    </citation>
    <scope>NUCLEOTIDE SEQUENCE</scope>
</reference>
<proteinExistence type="predicted"/>
<feature type="region of interest" description="Disordered" evidence="1">
    <location>
        <begin position="1"/>
        <end position="30"/>
    </location>
</feature>
<feature type="region of interest" description="Disordered" evidence="1">
    <location>
        <begin position="312"/>
        <end position="341"/>
    </location>
</feature>
<sequence length="341" mass="36714">MRQGPSGRGPADLFNTGGYGGCAGEQQQPGQGRRYIGCEGHMQNAGTSAPVNGRHGQGRKFIEAEDHYGAEAVASEPGFVDSHLWGPRGPVARMPVSRVQDTKGFLTSGRHQEEPAPTSTEMKDSIQEWLADVFGVVVYDQRKWADVCAQGNGSLWALVTVNSQGRTLAREGATAKAVSEKLSTMQLADLRHFGLRFAVPADKDSSRPGTGHNPTLSSPGVHHTFGSQAALISGQRREGSGVPYPSETQWGVTQTDADGPGMSCVRKDPEDQHLRYIATGKDNFHGLGQATVQDSGLPQRRTLTQRDHLCGGQRLDAEPEQSPVIAQRRAGRTGNNSRPLW</sequence>
<comment type="caution">
    <text evidence="2">The sequence shown here is derived from an EMBL/GenBank/DDBJ whole genome shotgun (WGS) entry which is preliminary data.</text>
</comment>